<evidence type="ECO:0000313" key="2">
    <source>
        <dbReference type="EMBL" id="QRC91321.1"/>
    </source>
</evidence>
<keyword evidence="1" id="KW-0472">Membrane</keyword>
<accession>A0A7U2HWJ9</accession>
<keyword evidence="3" id="KW-1185">Reference proteome</keyword>
<evidence type="ECO:0000256" key="1">
    <source>
        <dbReference type="SAM" id="Phobius"/>
    </source>
</evidence>
<dbReference type="AlphaFoldDB" id="A0A7U2HWJ9"/>
<gene>
    <name evidence="2" type="ORF">JI435_401240</name>
</gene>
<name>A0A7U2HWJ9_PHANO</name>
<proteinExistence type="predicted"/>
<dbReference type="EMBL" id="CP069023">
    <property type="protein sequence ID" value="QRC91321.1"/>
    <property type="molecule type" value="Genomic_DNA"/>
</dbReference>
<reference evidence="3" key="1">
    <citation type="journal article" date="2021" name="BMC Genomics">
        <title>Chromosome-level genome assembly and manually-curated proteome of model necrotroph Parastagonospora nodorum Sn15 reveals a genome-wide trove of candidate effector homologs, and redundancy of virulence-related functions within an accessory chromosome.</title>
        <authorList>
            <person name="Bertazzoni S."/>
            <person name="Jones D.A.B."/>
            <person name="Phan H.T."/>
            <person name="Tan K.-C."/>
            <person name="Hane J.K."/>
        </authorList>
    </citation>
    <scope>NUCLEOTIDE SEQUENCE [LARGE SCALE GENOMIC DNA]</scope>
    <source>
        <strain evidence="3">SN15 / ATCC MYA-4574 / FGSC 10173)</strain>
    </source>
</reference>
<dbReference type="VEuPathDB" id="FungiDB:JI435_401240"/>
<keyword evidence="1" id="KW-1133">Transmembrane helix</keyword>
<evidence type="ECO:0000313" key="3">
    <source>
        <dbReference type="Proteomes" id="UP000663193"/>
    </source>
</evidence>
<keyword evidence="1" id="KW-0812">Transmembrane</keyword>
<protein>
    <submittedName>
        <fullName evidence="2">Uncharacterized protein</fullName>
    </submittedName>
</protein>
<organism evidence="2 3">
    <name type="scientific">Phaeosphaeria nodorum (strain SN15 / ATCC MYA-4574 / FGSC 10173)</name>
    <name type="common">Glume blotch fungus</name>
    <name type="synonym">Parastagonospora nodorum</name>
    <dbReference type="NCBI Taxonomy" id="321614"/>
    <lineage>
        <taxon>Eukaryota</taxon>
        <taxon>Fungi</taxon>
        <taxon>Dikarya</taxon>
        <taxon>Ascomycota</taxon>
        <taxon>Pezizomycotina</taxon>
        <taxon>Dothideomycetes</taxon>
        <taxon>Pleosporomycetidae</taxon>
        <taxon>Pleosporales</taxon>
        <taxon>Pleosporineae</taxon>
        <taxon>Phaeosphaeriaceae</taxon>
        <taxon>Parastagonospora</taxon>
    </lineage>
</organism>
<dbReference type="Proteomes" id="UP000663193">
    <property type="component" value="Chromosome 1"/>
</dbReference>
<feature type="transmembrane region" description="Helical" evidence="1">
    <location>
        <begin position="34"/>
        <end position="56"/>
    </location>
</feature>
<sequence>MELQQWIKHLARNFMEGYISWYHRLNESHCPHTLTLLLLLVMFLLLALMLDIYLPFPCHLWIPTFLS</sequence>